<evidence type="ECO:0000313" key="1">
    <source>
        <dbReference type="EMBL" id="CBJ33189.1"/>
    </source>
</evidence>
<dbReference type="InParanoid" id="D7G179"/>
<gene>
    <name evidence="1" type="ORF">Esi_0441_0006</name>
</gene>
<proteinExistence type="predicted"/>
<dbReference type="OrthoDB" id="10554289at2759"/>
<accession>D7G179</accession>
<dbReference type="EMBL" id="FN649749">
    <property type="protein sequence ID" value="CBJ33189.1"/>
    <property type="molecule type" value="Genomic_DNA"/>
</dbReference>
<protein>
    <submittedName>
        <fullName evidence="1">Uncharacterized protein</fullName>
    </submittedName>
</protein>
<organism evidence="1 2">
    <name type="scientific">Ectocarpus siliculosus</name>
    <name type="common">Brown alga</name>
    <name type="synonym">Conferva siliculosa</name>
    <dbReference type="NCBI Taxonomy" id="2880"/>
    <lineage>
        <taxon>Eukaryota</taxon>
        <taxon>Sar</taxon>
        <taxon>Stramenopiles</taxon>
        <taxon>Ochrophyta</taxon>
        <taxon>PX clade</taxon>
        <taxon>Phaeophyceae</taxon>
        <taxon>Ectocarpales</taxon>
        <taxon>Ectocarpaceae</taxon>
        <taxon>Ectocarpus</taxon>
    </lineage>
</organism>
<keyword evidence="2" id="KW-1185">Reference proteome</keyword>
<dbReference type="AlphaFoldDB" id="D7G179"/>
<evidence type="ECO:0000313" key="2">
    <source>
        <dbReference type="Proteomes" id="UP000002630"/>
    </source>
</evidence>
<sequence>MKSTQINVDIMEILRLEAELKTSCESETSHVSLDAKVNILKYLQVQAVQQFQAAYDELYYKLNLTGELDCLRSIARARSTGFFQPKVLDLRGCCEDGQLEKRLQFYL</sequence>
<dbReference type="Proteomes" id="UP000002630">
    <property type="component" value="Linkage Group LG24"/>
</dbReference>
<reference evidence="1 2" key="1">
    <citation type="journal article" date="2010" name="Nature">
        <title>The Ectocarpus genome and the independent evolution of multicellularity in brown algae.</title>
        <authorList>
            <person name="Cock J.M."/>
            <person name="Sterck L."/>
            <person name="Rouze P."/>
            <person name="Scornet D."/>
            <person name="Allen A.E."/>
            <person name="Amoutzias G."/>
            <person name="Anthouard V."/>
            <person name="Artiguenave F."/>
            <person name="Aury J.M."/>
            <person name="Badger J.H."/>
            <person name="Beszteri B."/>
            <person name="Billiau K."/>
            <person name="Bonnet E."/>
            <person name="Bothwell J.H."/>
            <person name="Bowler C."/>
            <person name="Boyen C."/>
            <person name="Brownlee C."/>
            <person name="Carrano C.J."/>
            <person name="Charrier B."/>
            <person name="Cho G.Y."/>
            <person name="Coelho S.M."/>
            <person name="Collen J."/>
            <person name="Corre E."/>
            <person name="Da Silva C."/>
            <person name="Delage L."/>
            <person name="Delaroque N."/>
            <person name="Dittami S.M."/>
            <person name="Doulbeau S."/>
            <person name="Elias M."/>
            <person name="Farnham G."/>
            <person name="Gachon C.M."/>
            <person name="Gschloessl B."/>
            <person name="Heesch S."/>
            <person name="Jabbari K."/>
            <person name="Jubin C."/>
            <person name="Kawai H."/>
            <person name="Kimura K."/>
            <person name="Kloareg B."/>
            <person name="Kupper F.C."/>
            <person name="Lang D."/>
            <person name="Le Bail A."/>
            <person name="Leblanc C."/>
            <person name="Lerouge P."/>
            <person name="Lohr M."/>
            <person name="Lopez P.J."/>
            <person name="Martens C."/>
            <person name="Maumus F."/>
            <person name="Michel G."/>
            <person name="Miranda-Saavedra D."/>
            <person name="Morales J."/>
            <person name="Moreau H."/>
            <person name="Motomura T."/>
            <person name="Nagasato C."/>
            <person name="Napoli C.A."/>
            <person name="Nelson D.R."/>
            <person name="Nyvall-Collen P."/>
            <person name="Peters A.F."/>
            <person name="Pommier C."/>
            <person name="Potin P."/>
            <person name="Poulain J."/>
            <person name="Quesneville H."/>
            <person name="Read B."/>
            <person name="Rensing S.A."/>
            <person name="Ritter A."/>
            <person name="Rousvoal S."/>
            <person name="Samanta M."/>
            <person name="Samson G."/>
            <person name="Schroeder D.C."/>
            <person name="Segurens B."/>
            <person name="Strittmatter M."/>
            <person name="Tonon T."/>
            <person name="Tregear J.W."/>
            <person name="Valentin K."/>
            <person name="von Dassow P."/>
            <person name="Yamagishi T."/>
            <person name="Van de Peer Y."/>
            <person name="Wincker P."/>
        </authorList>
    </citation>
    <scope>NUCLEOTIDE SEQUENCE [LARGE SCALE GENOMIC DNA]</scope>
    <source>
        <strain evidence="2">Ec32 / CCAP1310/4</strain>
    </source>
</reference>
<name>D7G179_ECTSI</name>
<dbReference type="EMBL" id="FN648643">
    <property type="protein sequence ID" value="CBJ33189.1"/>
    <property type="molecule type" value="Genomic_DNA"/>
</dbReference>